<dbReference type="GO" id="GO:0008270">
    <property type="term" value="F:zinc ion binding"/>
    <property type="evidence" value="ECO:0007669"/>
    <property type="project" value="UniProtKB-KW"/>
</dbReference>
<dbReference type="Pfam" id="PF13764">
    <property type="entry name" value="E3_UbLigase_R4"/>
    <property type="match status" value="1"/>
</dbReference>
<organism evidence="9 10">
    <name type="scientific">Chondrus crispus</name>
    <name type="common">Carrageen Irish moss</name>
    <name type="synonym">Polymorpha crispa</name>
    <dbReference type="NCBI Taxonomy" id="2769"/>
    <lineage>
        <taxon>Eukaryota</taxon>
        <taxon>Rhodophyta</taxon>
        <taxon>Florideophyceae</taxon>
        <taxon>Rhodymeniophycidae</taxon>
        <taxon>Gigartinales</taxon>
        <taxon>Gigartinaceae</taxon>
        <taxon>Chondrus</taxon>
    </lineage>
</organism>
<feature type="compositionally biased region" description="Basic and acidic residues" evidence="7">
    <location>
        <begin position="3664"/>
        <end position="3679"/>
    </location>
</feature>
<dbReference type="EMBL" id="HG001749">
    <property type="protein sequence ID" value="CDF35829.1"/>
    <property type="molecule type" value="Genomic_DNA"/>
</dbReference>
<evidence type="ECO:0000259" key="8">
    <source>
        <dbReference type="PROSITE" id="PS50135"/>
    </source>
</evidence>
<feature type="region of interest" description="UBR4 E3 catalytic module" evidence="6">
    <location>
        <begin position="4565"/>
        <end position="5121"/>
    </location>
</feature>
<keyword evidence="2" id="KW-0479">Metal-binding</keyword>
<feature type="compositionally biased region" description="Polar residues" evidence="7">
    <location>
        <begin position="3697"/>
        <end position="3707"/>
    </location>
</feature>
<name>R7QCM5_CHOCR</name>
<feature type="compositionally biased region" description="Polar residues" evidence="7">
    <location>
        <begin position="3762"/>
        <end position="3773"/>
    </location>
</feature>
<dbReference type="Gene3D" id="3.30.60.90">
    <property type="match status" value="1"/>
</dbReference>
<feature type="region of interest" description="Disordered" evidence="7">
    <location>
        <begin position="3762"/>
        <end position="3800"/>
    </location>
</feature>
<evidence type="ECO:0000256" key="7">
    <source>
        <dbReference type="SAM" id="MobiDB-lite"/>
    </source>
</evidence>
<evidence type="ECO:0000256" key="2">
    <source>
        <dbReference type="ARBA" id="ARBA00022723"/>
    </source>
</evidence>
<dbReference type="InterPro" id="IPR045189">
    <property type="entry name" value="UBR4-like"/>
</dbReference>
<feature type="region of interest" description="Disordered" evidence="7">
    <location>
        <begin position="3364"/>
        <end position="3406"/>
    </location>
</feature>
<keyword evidence="10" id="KW-1185">Reference proteome</keyword>
<dbReference type="Pfam" id="PF24079">
    <property type="entry name" value="UBR4"/>
    <property type="match status" value="1"/>
</dbReference>
<proteinExistence type="inferred from homology"/>
<feature type="region of interest" description="Disordered" evidence="7">
    <location>
        <begin position="1110"/>
        <end position="1155"/>
    </location>
</feature>
<feature type="region of interest" description="Disordered" evidence="7">
    <location>
        <begin position="2342"/>
        <end position="2364"/>
    </location>
</feature>
<dbReference type="KEGG" id="ccp:CHC_T00004279001"/>
<feature type="compositionally biased region" description="Low complexity" evidence="7">
    <location>
        <begin position="2343"/>
        <end position="2357"/>
    </location>
</feature>
<evidence type="ECO:0000256" key="3">
    <source>
        <dbReference type="ARBA" id="ARBA00022771"/>
    </source>
</evidence>
<accession>R7QCM5</accession>
<feature type="compositionally biased region" description="Low complexity" evidence="7">
    <location>
        <begin position="3171"/>
        <end position="3188"/>
    </location>
</feature>
<feature type="domain" description="ZZ-type" evidence="8">
    <location>
        <begin position="2368"/>
        <end position="2425"/>
    </location>
</feature>
<dbReference type="OMA" id="VHRMEEH"/>
<feature type="region of interest" description="Disordered" evidence="7">
    <location>
        <begin position="4746"/>
        <end position="4765"/>
    </location>
</feature>
<dbReference type="InterPro" id="IPR056530">
    <property type="entry name" value="UBR4-like_dom"/>
</dbReference>
<comment type="similarity">
    <text evidence="1 6">Belongs to the UBR4 family.</text>
</comment>
<feature type="compositionally biased region" description="Polar residues" evidence="7">
    <location>
        <begin position="3159"/>
        <end position="3168"/>
    </location>
</feature>
<feature type="compositionally biased region" description="Polar residues" evidence="7">
    <location>
        <begin position="98"/>
        <end position="116"/>
    </location>
</feature>
<dbReference type="InterPro" id="IPR000433">
    <property type="entry name" value="Znf_ZZ"/>
</dbReference>
<sequence>MHLGTIVIEHPGIEPMGWIHVANRIVMSSSTSISRRTSVLSALFGGMIKAANRYEASERDLKAAEAAVCLLSTLHVVLETDMARDSQAEYGPMRGKVQQRTQPGVSKASSGDTTGTTAISHAARSFLGERVVAAEEDGDEGRIAARTVYQACEEYAERAGEPDGMMGLLARLFASAARHYHSESTDESVVSISEGTLPGHPEESDTSSDSPNVRSESPPFTLDVFDQRSKDGCAASATIGSNSEAGADPTERVELHREVAALSLDTLAHWVSRADSLGSREGLDMREFVVNICKSASFFSLRNSPASYDLHAAMVDFGSLVGPLIFQQTNNSQADDKPEGRAALVFTLITACQKMNPILKRVLSFDRGVSVVRTLAKALLEKVEEDRPVPDQSSEASHGLPVDDLVSAIMTLLSAENAVDVVEILCQYIKAPRKVETANVTIAHRAACLIVLSRAINVTLGILDDRDATRVAIAALYNRDVDHALDPVFPHLVAELVPEAISDSQQSPIWEPDDRLLASLHGITKSVDRMCFHPSFGSWGGLSDLATLPTESVVQCSEVSSQSTVSAKLCFHLFWGSVMLHRALASVAKVTSFTFTGLCPLSDEPASFPLSSPFVCMNATESKVGNDRLRERLDHRQKSSIPLLYTAECLAFLHPQTGMRSDEQKVFADHDLLSLISSLVKNIVDIVSDHVCPDEGSTFKALHRAFRKDFVFDSEDRVEEETELRRQIRPAMTRDQTSYACLQLAMAYMRDIGSNQIAQLLGTVMVSVSHFLARLNPQQLEEARDLMVDVSKLLLFLPDAFGKLGCAIRRYLKLCIKLSFGDKITEDSTVEAMVLFLARLAGFSKAMDVGASSGPGIHLLCEFAHDSSAEDFCEANVLQLCLTSDIVVPEDFSKEFVAWLQDVFPKVRLRALLANLMILPDESAVAVSAHSQSLSLLSEACQLSKFWKYAVVADLYDLLLDRDESFVTKLVRHSVMDSATMNESVLAIFERVIGAGDDESSAKVIVKVFESACQLFREDVDSSLESRVRLMTFMVRLATSHRLIVGKVSKTPSRSLMEPLFELTIGYMREMMVVLKETDGSDESAKRKVLFLCGLVDSFLDGIYGPGHSYTSQHGDPSRPFNQGQNADPDGNGSAKPDENERKSSTNSIPSDLDISAGNSTKSLLCTYTTTGSQFVEQHWYFCYSCDLTGSEGVCSVCARVCHDGCELAFSKFSRFFCDCGAGSDPQHENASNAMSASEDGEGGNLAAQDGHSQTLSVIQGRRRKLCKCLKSFPSRGDSPSSTHGSEDRKLDSIPECEHDVLSELRLRELLHSEIRTAKEEGPKSEPNSVPTIQESFERVMKSAETARCLIHTALVLVCELQLSHSTKNAVCLLPEEAQVAESINQAVKTPQYVRMPRTTKIARSTRVFKAGCFDMNGMPPSAGSPIIWKGSLISYSSSSSILAIAQKTGKVQFIDVSETLQHTGNPLEKAIGSSYAQTSVPYDIFHLVFHPENPNLLLVVGSTRVSVLVRVPQSGGCRWHYVEIELGLVAFDSAESGSILLDASWVEGKAAYVLITTTNFVKVFDVTKDNISPCFFAKTPGVNEAGASVGVHTNDGEEEIHEPNSTKAEKIDECSGRTVRCAFVVPRLVQCETQPILYLVLITSDNLLFVSRCKVDEADAPKFLKLCDLGDTIGDEIKDPSINGVFYHPTTSLIMVSFKNGSLVGMALALEPEGEDFRAATQWVHFYSDAIPAGDNAELIPVPGLETIFMFCRKGQSLKSGGVLSVTSDRSMKIHCFSGSPSSSVLGLTTYAPSSVLGRSAFAGGFILLDDGSLHRVDVACGPPRPQISDQSILSTVFERQRQRALRASRAHNDGLNGYHAVPDTVGFFEKCRLVSEQVQILPPFESSEPGPLYERMGVILAGSSGDCVVSSKENESFDFSAAISNQSIVLVGARLRFGGSERSRNRVPLEVKVFGRTVRWQAKNGVKRWLDIPFTVPESTESPQKAHFELLPRRTMGESRFSGDGYLAIDSLELYAVSTIEFTERKLLYENEEAKHYEQLKKQREPAEERNVKKYSELLSMASRGTPNSPNSAKFSQEQVALLSLLNSLDSKSFAKQTGAEAESGTLLLEINNLWSAVFEGSPARDPNFLGHMLKPVLKLCTGSEEADALAEFASNTKELMSKAVISSTDKMLCSVGCNGVLLHVNDIERSLFAVGGLCRSLLVAASSVGKLDRDTWKKTRMEVLPPPSSLYMLLKCHFGLGPAGRSLFTSSYAATTCAVDIFMVEFVRGCLEPEDETLCTSSMFFSLLIQMLCSFDQRLRLFISQRLLELFDSLDAAAELTGTPLEAVVGASLSDHLRTAETSTEHPSSSSETENTNEETESAQRWAYRCDNCREVCDQEWWHCNVCEDFDLCTGCLRKPGISFDGQHNEEHLLLRGTAGDDLSSQESVHGNDEVSDVTLAVQKALGSILDEILSAAASEKSSSNIWRYLDGIETVSQLVGKRSHPLLKSFRVESLFQSTFVNFLRRESENVGNEIEGTSTEAGLRTIPKNMELLFLVLRIANCAQGGLTPTFLHECSIPASLVRLLRKFHGKLQILVRSLISGQLQLRKSPAEECSLVSWGTWNNLIPGLAYDVLHQRRSLRPNGKVGALYYLNEELGQGNSLFLNLLIAVLEVLEYSFKSASSSSILTQMSETPRNVLCDIINFCESTYPYVQDTTLLKESARAATRVLSALSFDDVNVLNDTLDKYLYEEQCQHLENAVKSMSGNTNQIVEYDVSVEIATILETLHKAAETHPATWRSFVIENDQVLRHIYGASRLLGGQMRVKALQLLATGFAVSDKVASRVIQGLRFVDFDDIALPNSSENPAEAQDDGNVEHEDEPETDCVSAIALSKESQHRQQVAVSIFQEKSADILQFLVHKVMLRSQDAAARRAASHIIILGIARAAAHVEEESFVTTIHSSLMKGIHLMPYAGELSDGLLDCVQFFIKCCQGDLFDLQSEPLLTSLSFTVTSLMKQRCNLLVSHPNARLYGRLSALLDINGYYLESDPCMSCSGSVCASSESTECRLDTIRAETKYTDSSIMHRLLSVHEVSAISVKVVDPRRTRRAKTIDVLFSSRSVADAAELKSVDFPWRKLRSLELDSKATEASINLVVPIAAANIKLEFVDFHSLAELPSESSSGNIDKSSAEPSNSRRSNSNTGSNENLQCPRCSRSVTDRHGICRNCHENAYQCRQCRNINYENLDGFLCNECGYCKHGRFEFSVIGRPTFVAERIANEEDRKRASKIIEKETGNVHRCMDQLTSMRSSIIRSLNSGIPTEEGRERTKLLGNARVGLADLLDSVAPRAEIAVLEALLEQGHAPQEIEEAANSTQGGISITEEVAAESSGSADRSDRDQNNDAGSSVASPVNRNDPSRSASGDGNVISKSTTALATTYGKECRSIYTGMSRGIRVLTLTRAELVRYANSVGGSRLQYANEIVLKKSLPNTDDIETDSATSGLTRSIPNQRRVACYGCTQSFVSHCVRLVQCVLRRDGPATTAIRSSDLCQYILLVCSLCEKPEVRGNMRDLITYLVNDNLHATQLVCRELSRKIEFCVDSFETVDSHSVARFEMGVLEAIATLDDSCWEERLKLVIRILFKSSTQALTCSSVSESIILPCLRVALRLMRTDYDLMVIDSKAPAEEFSGSHDTGDVERPSGHSTGPSDGEPVDDSRSGRNTHTSQPEASSDGDIRRTSEQDGSGVANTSIGSLEAVRSRISHIPDNSEQSSSTEPTCTQTTASNLENMFSTPEVPSSIGGESDLHDSGDEENNTAPRPRRDISAEGLSTLLENDHESKVVTADVDRWLEGKFDQRSWIAEMTERSNGQEGGNKRRTGPSQSRAHLGTVFSRWKHLGADSSPGLFSRKDKPKLKPLSIEKDNWVVRLMLLTPCATVRKEACALLELICGHEETLQLQLLDVLTGPAISLGADAGEHSKEFFDLLERSLSSRSHRLYLIAKGFLSRLADLIRTRAERLLLSEASSESSLQLVNFLEGYAVKRLLSLLRHTLDAIPGQRLSLREKLFKVNDYKLVGSLERAYICMRKLISLRTKLTDECGAQLCEILLSRDLLFAGPSVLAVVSACVEELKTAKARKDAQAIGILLEQLCLMLCPERKEPICHLSLKKAPTQEEYIRGSMSRNPYASSTFDGPLMRDVKNKICRDLEIPSLLDDDFAMELLVAGNLVKLDLPIMAVYDHVWRGSSEASMVSNMQPTQLTRSFGLRRTSHTHPSRGQVSRRSTILTLRRLNSDRDVSEDDSRSDGRADPPMVVVYRLSGLDGEATEPIVDSVPAESNDEEDAEKMYGDTIVFGEVGGLEVLFQLLAIVGSWGDDAETAVRAPALRLLRASCEVAKNRALLAKSADTVSTLLDCAASAFEHAQGSPTAVSSAESLLVAAEQILAQQRKELESHASTMTDTVTVFSHDPDEIMSRIQVFLGRLSVATSPKAENSILHLLPFLVQGVPSAIGAVLQYFQFACETIDVESEGQRKARQLGTVLLATPKDLRGDKFAEQTIRTDVAMNAVQYLVRKFPVPRNTHQEDWAAALEYPGPPLVLRLLTGLSLFFGPGQDQYQSGILLKEILGDETKIIPALCQLEMAVSGNAIGTTTEELLDALGKDGKIKSEIERERSEIKRARREAAKASRMAILRETGLSKLVRNETPTSQLSSESVKKGEEEQVESVLKLMDELPDEVGPSCVVCGDGFRCRPEDALAFYVHCRKVPLDLAGSSYASKESGPGETSPSGSAQNSGRLELQLWASGRSRNHGTSTRTGGSSCYATVTHLNAIHLSCHKEAARADRSSRRDEWEGAALRNSQTKCNNLFPVRPPVTLEKEAGDDQAAIQKTARMSYSAAVDSYFGRLSSIGRTNLSHSKVVIYDIGRSLLRFADGGTMIFSEYARGGGPHSNACLLPHLVQLAIHMVEVSPHGEQKSFFDESRTLQTQEAALVKFVEEDEVGDVTYYLASALVLQSLEKWSTCATVFLRRGIRGGALRLAVLLRLIAFTDLVNRVMKSGVSVADDQHWLESFRRRIGSDEAFAQEFGDIVNNRWEEYIRSVDDAESLSMAISRNYEVDNMGHGGQGKALHESMKLCIESECSRPTNTVSKGE</sequence>
<feature type="region of interest" description="Disordered" evidence="7">
    <location>
        <begin position="3158"/>
        <end position="3193"/>
    </location>
</feature>
<dbReference type="PROSITE" id="PS50135">
    <property type="entry name" value="ZF_ZZ_2"/>
    <property type="match status" value="1"/>
</dbReference>
<feature type="region of interest" description="Disordered" evidence="7">
    <location>
        <begin position="3840"/>
        <end position="3862"/>
    </location>
</feature>
<evidence type="ECO:0000256" key="1">
    <source>
        <dbReference type="ARBA" id="ARBA00009970"/>
    </source>
</evidence>
<protein>
    <recommendedName>
        <fullName evidence="8">ZZ-type domain-containing protein</fullName>
    </recommendedName>
</protein>
<dbReference type="InterPro" id="IPR043145">
    <property type="entry name" value="Znf_ZZ_sf"/>
</dbReference>
<evidence type="ECO:0000256" key="4">
    <source>
        <dbReference type="ARBA" id="ARBA00022833"/>
    </source>
</evidence>
<feature type="compositionally biased region" description="Polar residues" evidence="7">
    <location>
        <begin position="1110"/>
        <end position="1126"/>
    </location>
</feature>
<dbReference type="PANTHER" id="PTHR21725:SF1">
    <property type="entry name" value="E3 UBIQUITIN-PROTEIN LIGASE UBR4"/>
    <property type="match status" value="1"/>
</dbReference>
<dbReference type="PROSITE" id="PS52043">
    <property type="entry name" value="UBR4_E3"/>
    <property type="match status" value="1"/>
</dbReference>
<dbReference type="RefSeq" id="XP_005715648.1">
    <property type="nucleotide sequence ID" value="XM_005715591.1"/>
</dbReference>
<dbReference type="SMART" id="SM00291">
    <property type="entry name" value="ZnF_ZZ"/>
    <property type="match status" value="1"/>
</dbReference>
<feature type="region of interest" description="Disordered" evidence="7">
    <location>
        <begin position="1229"/>
        <end position="1252"/>
    </location>
</feature>
<dbReference type="CDD" id="cd19674">
    <property type="entry name" value="UBR-box_UBR4_like"/>
    <property type="match status" value="1"/>
</dbReference>
<dbReference type="PhylomeDB" id="R7QCM5"/>
<dbReference type="OrthoDB" id="30336at2759"/>
<dbReference type="STRING" id="2769.R7QCM5"/>
<dbReference type="InterPro" id="IPR003126">
    <property type="entry name" value="Znf_UBR"/>
</dbReference>
<dbReference type="Gramene" id="CDF35829">
    <property type="protein sequence ID" value="CDF35829"/>
    <property type="gene ID" value="CHC_T00004279001"/>
</dbReference>
<feature type="region of interest" description="Disordered" evidence="7">
    <location>
        <begin position="3664"/>
        <end position="3730"/>
    </location>
</feature>
<feature type="region of interest" description="Disordered" evidence="7">
    <location>
        <begin position="1274"/>
        <end position="1293"/>
    </location>
</feature>
<dbReference type="CDD" id="cd02249">
    <property type="entry name" value="ZZ"/>
    <property type="match status" value="1"/>
</dbReference>
<feature type="region of interest" description="Disordered" evidence="7">
    <location>
        <begin position="4237"/>
        <end position="4256"/>
    </location>
</feature>
<reference evidence="10" key="1">
    <citation type="journal article" date="2013" name="Proc. Natl. Acad. Sci. U.S.A.">
        <title>Genome structure and metabolic features in the red seaweed Chondrus crispus shed light on evolution of the Archaeplastida.</title>
        <authorList>
            <person name="Collen J."/>
            <person name="Porcel B."/>
            <person name="Carre W."/>
            <person name="Ball S.G."/>
            <person name="Chaparro C."/>
            <person name="Tonon T."/>
            <person name="Barbeyron T."/>
            <person name="Michel G."/>
            <person name="Noel B."/>
            <person name="Valentin K."/>
            <person name="Elias M."/>
            <person name="Artiguenave F."/>
            <person name="Arun A."/>
            <person name="Aury J.M."/>
            <person name="Barbosa-Neto J.F."/>
            <person name="Bothwell J.H."/>
            <person name="Bouget F.Y."/>
            <person name="Brillet L."/>
            <person name="Cabello-Hurtado F."/>
            <person name="Capella-Gutierrez S."/>
            <person name="Charrier B."/>
            <person name="Cladiere L."/>
            <person name="Cock J.M."/>
            <person name="Coelho S.M."/>
            <person name="Colleoni C."/>
            <person name="Czjzek M."/>
            <person name="Da Silva C."/>
            <person name="Delage L."/>
            <person name="Denoeud F."/>
            <person name="Deschamps P."/>
            <person name="Dittami S.M."/>
            <person name="Gabaldon T."/>
            <person name="Gachon C.M."/>
            <person name="Groisillier A."/>
            <person name="Herve C."/>
            <person name="Jabbari K."/>
            <person name="Katinka M."/>
            <person name="Kloareg B."/>
            <person name="Kowalczyk N."/>
            <person name="Labadie K."/>
            <person name="Leblanc C."/>
            <person name="Lopez P.J."/>
            <person name="McLachlan D.H."/>
            <person name="Meslet-Cladiere L."/>
            <person name="Moustafa A."/>
            <person name="Nehr Z."/>
            <person name="Nyvall Collen P."/>
            <person name="Panaud O."/>
            <person name="Partensky F."/>
            <person name="Poulain J."/>
            <person name="Rensing S.A."/>
            <person name="Rousvoal S."/>
            <person name="Samson G."/>
            <person name="Symeonidi A."/>
            <person name="Weissenbach J."/>
            <person name="Zambounis A."/>
            <person name="Wincker P."/>
            <person name="Boyen C."/>
        </authorList>
    </citation>
    <scope>NUCLEOTIDE SEQUENCE [LARGE SCALE GENOMIC DNA]</scope>
    <source>
        <strain evidence="10">cv. Stackhouse</strain>
    </source>
</reference>
<dbReference type="InterPro" id="IPR025704">
    <property type="entry name" value="E3_Ub_ligase_UBR4_C"/>
</dbReference>
<feature type="compositionally biased region" description="Polar residues" evidence="7">
    <location>
        <begin position="3381"/>
        <end position="3406"/>
    </location>
</feature>
<keyword evidence="4" id="KW-0862">Zinc</keyword>
<keyword evidence="3 5" id="KW-0863">Zinc-finger</keyword>
<evidence type="ECO:0000313" key="10">
    <source>
        <dbReference type="Proteomes" id="UP000012073"/>
    </source>
</evidence>
<feature type="region of interest" description="Disordered" evidence="7">
    <location>
        <begin position="183"/>
        <end position="221"/>
    </location>
</feature>
<feature type="compositionally biased region" description="Low complexity" evidence="7">
    <location>
        <begin position="4748"/>
        <end position="4761"/>
    </location>
</feature>
<evidence type="ECO:0000256" key="6">
    <source>
        <dbReference type="PROSITE-ProRule" id="PRU01388"/>
    </source>
</evidence>
<evidence type="ECO:0000313" key="9">
    <source>
        <dbReference type="EMBL" id="CDF35829.1"/>
    </source>
</evidence>
<gene>
    <name evidence="9" type="ORF">CHC_T00004279001</name>
</gene>
<feature type="compositionally biased region" description="Acidic residues" evidence="7">
    <location>
        <begin position="2853"/>
        <end position="2865"/>
    </location>
</feature>
<dbReference type="PANTHER" id="PTHR21725">
    <property type="entry name" value="E3 UBIQUITIN-PROTEIN LIGASE UBR4"/>
    <property type="match status" value="1"/>
</dbReference>
<evidence type="ECO:0000256" key="5">
    <source>
        <dbReference type="PROSITE-ProRule" id="PRU00228"/>
    </source>
</evidence>
<dbReference type="SMART" id="SM00396">
    <property type="entry name" value="ZnF_UBR1"/>
    <property type="match status" value="1"/>
</dbReference>
<dbReference type="Proteomes" id="UP000012073">
    <property type="component" value="Unassembled WGS sequence"/>
</dbReference>
<feature type="region of interest" description="Disordered" evidence="7">
    <location>
        <begin position="2846"/>
        <end position="2865"/>
    </location>
</feature>
<dbReference type="SUPFAM" id="SSF57850">
    <property type="entry name" value="RING/U-box"/>
    <property type="match status" value="1"/>
</dbReference>
<dbReference type="GeneID" id="17323361"/>
<feature type="region of interest" description="Disordered" evidence="7">
    <location>
        <begin position="91"/>
        <end position="116"/>
    </location>
</feature>